<accession>A0A4Z0HHH2</accession>
<name>A0A4Z0HHH2_9ACTN</name>
<dbReference type="SUPFAM" id="SSF53474">
    <property type="entry name" value="alpha/beta-Hydrolases"/>
    <property type="match status" value="1"/>
</dbReference>
<dbReference type="Proteomes" id="UP000297948">
    <property type="component" value="Unassembled WGS sequence"/>
</dbReference>
<protein>
    <recommendedName>
        <fullName evidence="1">DUF1023 domain-containing protein</fullName>
    </recommendedName>
</protein>
<dbReference type="InterPro" id="IPR029058">
    <property type="entry name" value="AB_hydrolase_fold"/>
</dbReference>
<dbReference type="AlphaFoldDB" id="A0A4Z0HHH2"/>
<dbReference type="EMBL" id="SRID01000001">
    <property type="protein sequence ID" value="TGB19618.1"/>
    <property type="molecule type" value="Genomic_DNA"/>
</dbReference>
<dbReference type="Pfam" id="PF06259">
    <property type="entry name" value="Abhydrolase_8"/>
    <property type="match status" value="1"/>
</dbReference>
<comment type="caution">
    <text evidence="2">The sequence shown here is derived from an EMBL/GenBank/DDBJ whole genome shotgun (WGS) entry which is preliminary data.</text>
</comment>
<sequence length="622" mass="65211">MLPLPALRDLKLTELTEAADGWRKVSGRAHAAKRRVESEMLKPLRETQSGEAATAACERLAQVQQNFQYVYTECALIETVLTGLAAELESSRRTLTHALDDARQLGFTVLDDGGVGYPAAGTPDPGGSLPEGGVVRGRQPRFDVFGHKGDYPSGDNPNEERARALADTIWSALNEAGAINDQYKDAIEKLKAQQGLRLDSGTWADVSGDMAAVHTAAEDAMKSQIPIDKPPAGRLEWWNGLDQEAKTELLAAYPDVIGNMDGIPSAVRDQANREYLPILIAKLEAKAPTDAKARDQLAALREIDRKLTSGDVPPMFLLGVGDQGNGRAIVAFGQDPDTAKNVSTTVLGMNTSLDESFAKNDLKGAFDVASGARVLDPSSASIVWLGYDAPQNFDTVQSPSLAERAAPTLTSFMNGLVTTHQEGDPHVTVIGHSYGSLVVGKASQLPGHIPGADDIILVGSPGIGVDRAEDLGVPTGHVWVGAADNDIITYLPTKGAKSGAEVGGVLGLVAGGPIGAVGGAVAGGILGDFVSDPGQRKLYYGTDPADVAFGAIRFKSADGTSAPYTFGMVPSLEAHGNYFDPTANQLSADNIAAIVANQPGKVTVETPRGAHDLFAPGARLAQ</sequence>
<reference evidence="2 3" key="1">
    <citation type="submission" date="2019-03" db="EMBL/GenBank/DDBJ databases">
        <authorList>
            <person name="Gonzalez-Pimentel J.L."/>
        </authorList>
    </citation>
    <scope>NUCLEOTIDE SEQUENCE [LARGE SCALE GENOMIC DNA]</scope>
    <source>
        <strain evidence="2 3">JCM 31289</strain>
    </source>
</reference>
<gene>
    <name evidence="2" type="ORF">E4099_00275</name>
</gene>
<evidence type="ECO:0000313" key="2">
    <source>
        <dbReference type="EMBL" id="TGB19618.1"/>
    </source>
</evidence>
<evidence type="ECO:0000313" key="3">
    <source>
        <dbReference type="Proteomes" id="UP000297948"/>
    </source>
</evidence>
<dbReference type="OrthoDB" id="5969911at2"/>
<dbReference type="RefSeq" id="WP_135336814.1">
    <property type="nucleotide sequence ID" value="NZ_JBHLTX010000013.1"/>
</dbReference>
<proteinExistence type="predicted"/>
<organism evidence="2 3">
    <name type="scientific">Streptomyces palmae</name>
    <dbReference type="NCBI Taxonomy" id="1701085"/>
    <lineage>
        <taxon>Bacteria</taxon>
        <taxon>Bacillati</taxon>
        <taxon>Actinomycetota</taxon>
        <taxon>Actinomycetes</taxon>
        <taxon>Kitasatosporales</taxon>
        <taxon>Streptomycetaceae</taxon>
        <taxon>Streptomyces</taxon>
    </lineage>
</organism>
<evidence type="ECO:0000259" key="1">
    <source>
        <dbReference type="Pfam" id="PF06259"/>
    </source>
</evidence>
<keyword evidence="3" id="KW-1185">Reference proteome</keyword>
<feature type="domain" description="DUF1023" evidence="1">
    <location>
        <begin position="324"/>
        <end position="493"/>
    </location>
</feature>
<dbReference type="InterPro" id="IPR010427">
    <property type="entry name" value="DUF1023"/>
</dbReference>